<name>A0ABT5J5B0_RHOTP</name>
<dbReference type="PROSITE" id="PS50943">
    <property type="entry name" value="HTH_CROC1"/>
    <property type="match status" value="1"/>
</dbReference>
<comment type="caution">
    <text evidence="2">The sequence shown here is derived from an EMBL/GenBank/DDBJ whole genome shotgun (WGS) entry which is preliminary data.</text>
</comment>
<evidence type="ECO:0000259" key="1">
    <source>
        <dbReference type="PROSITE" id="PS50943"/>
    </source>
</evidence>
<reference evidence="2" key="2">
    <citation type="submission" date="2023-02" db="EMBL/GenBank/DDBJ databases">
        <authorList>
            <person name="Rayyan A."/>
            <person name="Meyer T."/>
            <person name="Kyndt J.A."/>
        </authorList>
    </citation>
    <scope>NUCLEOTIDE SEQUENCE</scope>
    <source>
        <strain evidence="2">DSM 9987</strain>
    </source>
</reference>
<sequence>MVSKGIGQRLKAARTHAGMTVRDMEKHVGRSHGTITNAENEKYGLTIQVIEAWARATGVSTSWLATGEGEGPPTIGEPEVTSRIAAHEMASIREVGRPRGEATVFWRIPKAMCRYVLKAEAKHLVVRQVNSDGIPGVSAGDYVFIDTSQREPVKGAVMLAQDANGAVIAARDRAGKIVGRAVGHLRPM</sequence>
<dbReference type="RefSeq" id="WP_272775657.1">
    <property type="nucleotide sequence ID" value="NZ_JAQQLI010000003.1"/>
</dbReference>
<dbReference type="InterPro" id="IPR001387">
    <property type="entry name" value="Cro/C1-type_HTH"/>
</dbReference>
<dbReference type="CDD" id="cd00093">
    <property type="entry name" value="HTH_XRE"/>
    <property type="match status" value="1"/>
</dbReference>
<evidence type="ECO:0000313" key="3">
    <source>
        <dbReference type="Proteomes" id="UP001165652"/>
    </source>
</evidence>
<dbReference type="Gene3D" id="1.10.260.40">
    <property type="entry name" value="lambda repressor-like DNA-binding domains"/>
    <property type="match status" value="1"/>
</dbReference>
<feature type="domain" description="HTH cro/C1-type" evidence="1">
    <location>
        <begin position="10"/>
        <end position="64"/>
    </location>
</feature>
<protein>
    <submittedName>
        <fullName evidence="2">Helix-turn-helix transcriptional regulator</fullName>
    </submittedName>
</protein>
<dbReference type="Proteomes" id="UP001165652">
    <property type="component" value="Unassembled WGS sequence"/>
</dbReference>
<dbReference type="Pfam" id="PF12844">
    <property type="entry name" value="HTH_19"/>
    <property type="match status" value="1"/>
</dbReference>
<dbReference type="SMART" id="SM00530">
    <property type="entry name" value="HTH_XRE"/>
    <property type="match status" value="1"/>
</dbReference>
<dbReference type="InterPro" id="IPR010982">
    <property type="entry name" value="Lambda_DNA-bd_dom_sf"/>
</dbReference>
<accession>A0ABT5J5B0</accession>
<dbReference type="EMBL" id="JAQQLI010000003">
    <property type="protein sequence ID" value="MDC7784811.1"/>
    <property type="molecule type" value="Genomic_DNA"/>
</dbReference>
<dbReference type="SUPFAM" id="SSF47413">
    <property type="entry name" value="lambda repressor-like DNA-binding domains"/>
    <property type="match status" value="1"/>
</dbReference>
<proteinExistence type="predicted"/>
<reference evidence="2" key="1">
    <citation type="journal article" date="2023" name="Microbiol Resour">
        <title>Genome Sequences of Rhodoplanes serenus and Two Thermotolerant Strains, Rhodoplanes tepidamans and 'Rhodoplanes cryptolactis,' Further Refine the Genus.</title>
        <authorList>
            <person name="Rayyan A.A."/>
            <person name="Kyndt J.A."/>
        </authorList>
    </citation>
    <scope>NUCLEOTIDE SEQUENCE</scope>
    <source>
        <strain evidence="2">DSM 9987</strain>
    </source>
</reference>
<gene>
    <name evidence="2" type="ORF">PQJ73_03865</name>
</gene>
<evidence type="ECO:0000313" key="2">
    <source>
        <dbReference type="EMBL" id="MDC7784811.1"/>
    </source>
</evidence>
<keyword evidence="3" id="KW-1185">Reference proteome</keyword>
<organism evidence="2 3">
    <name type="scientific">Rhodoplanes tepidamans</name>
    <name type="common">Rhodoplanes cryptolactis</name>
    <dbReference type="NCBI Taxonomy" id="200616"/>
    <lineage>
        <taxon>Bacteria</taxon>
        <taxon>Pseudomonadati</taxon>
        <taxon>Pseudomonadota</taxon>
        <taxon>Alphaproteobacteria</taxon>
        <taxon>Hyphomicrobiales</taxon>
        <taxon>Nitrobacteraceae</taxon>
        <taxon>Rhodoplanes</taxon>
    </lineage>
</organism>